<evidence type="ECO:0000313" key="1">
    <source>
        <dbReference type="EMBL" id="SVD50748.1"/>
    </source>
</evidence>
<name>A0A382VXY3_9ZZZZ</name>
<feature type="non-terminal residue" evidence="1">
    <location>
        <position position="1"/>
    </location>
</feature>
<sequence>VITCRKVVLLLVIAFSFADVFADTSYKGLGIMAL</sequence>
<reference evidence="1" key="1">
    <citation type="submission" date="2018-05" db="EMBL/GenBank/DDBJ databases">
        <authorList>
            <person name="Lanie J.A."/>
            <person name="Ng W.-L."/>
            <person name="Kazmierczak K.M."/>
            <person name="Andrzejewski T.M."/>
            <person name="Davidsen T.M."/>
            <person name="Wayne K.J."/>
            <person name="Tettelin H."/>
            <person name="Glass J.I."/>
            <person name="Rusch D."/>
            <person name="Podicherti R."/>
            <person name="Tsui H.-C.T."/>
            <person name="Winkler M.E."/>
        </authorList>
    </citation>
    <scope>NUCLEOTIDE SEQUENCE</scope>
</reference>
<proteinExistence type="predicted"/>
<dbReference type="EMBL" id="UINC01155096">
    <property type="protein sequence ID" value="SVD50748.1"/>
    <property type="molecule type" value="Genomic_DNA"/>
</dbReference>
<organism evidence="1">
    <name type="scientific">marine metagenome</name>
    <dbReference type="NCBI Taxonomy" id="408172"/>
    <lineage>
        <taxon>unclassified sequences</taxon>
        <taxon>metagenomes</taxon>
        <taxon>ecological metagenomes</taxon>
    </lineage>
</organism>
<gene>
    <name evidence="1" type="ORF">METZ01_LOCUS403602</name>
</gene>
<protein>
    <submittedName>
        <fullName evidence="1">Uncharacterized protein</fullName>
    </submittedName>
</protein>
<dbReference type="AlphaFoldDB" id="A0A382VXY3"/>
<accession>A0A382VXY3</accession>